<dbReference type="KEGG" id="dfe:Dfer_2668"/>
<dbReference type="HOGENOM" id="CLU_030006_3_5_10"/>
<sequence length="271" mass="30510">MSRKLSFKVKFNLNTMKKGFLMLAIGLMSLVSMDGMSQKKNKVIAHRGAWKNTGATENSIGALEHAIKLGCYGSEFDVHMSADSVLYVLHDHSIQGTDIEKTNSAELSKIKLANGEQLPTLEAYLKAGSKQKKTRLILEIKTSKISKERSLALATKCVELVKKMKVEKITDYIAFSWDVCLKVKELAPKAHVEYLNGDKTPDEIQAAGLDGIDYHYTVLKKKEDYIPAMRQKKLTTNVWTVNSEEDLKYFLEKDVDYITTNEPELLLSLSK</sequence>
<dbReference type="Gene3D" id="3.20.20.190">
    <property type="entry name" value="Phosphatidylinositol (PI) phosphodiesterase"/>
    <property type="match status" value="1"/>
</dbReference>
<dbReference type="InterPro" id="IPR030395">
    <property type="entry name" value="GP_PDE_dom"/>
</dbReference>
<dbReference type="PANTHER" id="PTHR46211:SF1">
    <property type="entry name" value="GLYCEROPHOSPHODIESTER PHOSPHODIESTERASE, CYTOPLASMIC"/>
    <property type="match status" value="1"/>
</dbReference>
<evidence type="ECO:0000313" key="2">
    <source>
        <dbReference type="EMBL" id="ACT93885.1"/>
    </source>
</evidence>
<organism evidence="2 3">
    <name type="scientific">Dyadobacter fermentans (strain ATCC 700827 / DSM 18053 / CIP 107007 / KCTC 52180 / NS114)</name>
    <dbReference type="NCBI Taxonomy" id="471854"/>
    <lineage>
        <taxon>Bacteria</taxon>
        <taxon>Pseudomonadati</taxon>
        <taxon>Bacteroidota</taxon>
        <taxon>Cytophagia</taxon>
        <taxon>Cytophagales</taxon>
        <taxon>Spirosomataceae</taxon>
        <taxon>Dyadobacter</taxon>
    </lineage>
</organism>
<evidence type="ECO:0000313" key="3">
    <source>
        <dbReference type="Proteomes" id="UP000002011"/>
    </source>
</evidence>
<protein>
    <submittedName>
        <fullName evidence="2">Glycerophosphoryl diester phosphodiesterase</fullName>
    </submittedName>
</protein>
<reference evidence="2 3" key="1">
    <citation type="journal article" date="2009" name="Stand. Genomic Sci.">
        <title>Complete genome sequence of Dyadobacter fermentans type strain (NS114).</title>
        <authorList>
            <person name="Lang E."/>
            <person name="Lapidus A."/>
            <person name="Chertkov O."/>
            <person name="Brettin T."/>
            <person name="Detter J.C."/>
            <person name="Han C."/>
            <person name="Copeland A."/>
            <person name="Glavina Del Rio T."/>
            <person name="Nolan M."/>
            <person name="Chen F."/>
            <person name="Lucas S."/>
            <person name="Tice H."/>
            <person name="Cheng J.F."/>
            <person name="Land M."/>
            <person name="Hauser L."/>
            <person name="Chang Y.J."/>
            <person name="Jeffries C.D."/>
            <person name="Kopitz M."/>
            <person name="Bruce D."/>
            <person name="Goodwin L."/>
            <person name="Pitluck S."/>
            <person name="Ovchinnikova G."/>
            <person name="Pati A."/>
            <person name="Ivanova N."/>
            <person name="Mavrommatis K."/>
            <person name="Chen A."/>
            <person name="Palaniappan K."/>
            <person name="Chain P."/>
            <person name="Bristow J."/>
            <person name="Eisen J.A."/>
            <person name="Markowitz V."/>
            <person name="Hugenholtz P."/>
            <person name="Goker M."/>
            <person name="Rohde M."/>
            <person name="Kyrpides N.C."/>
            <person name="Klenk H.P."/>
        </authorList>
    </citation>
    <scope>NUCLEOTIDE SEQUENCE [LARGE SCALE GENOMIC DNA]</scope>
    <source>
        <strain evidence="3">ATCC 700827 / DSM 18053 / CIP 107007 / KCTC 52180 / NS114</strain>
    </source>
</reference>
<dbReference type="EMBL" id="CP001619">
    <property type="protein sequence ID" value="ACT93885.1"/>
    <property type="molecule type" value="Genomic_DNA"/>
</dbReference>
<dbReference type="Pfam" id="PF03009">
    <property type="entry name" value="GDPD"/>
    <property type="match status" value="1"/>
</dbReference>
<keyword evidence="3" id="KW-1185">Reference proteome</keyword>
<name>C6W2N1_DYAFD</name>
<dbReference type="InterPro" id="IPR017946">
    <property type="entry name" value="PLC-like_Pdiesterase_TIM-brl"/>
</dbReference>
<dbReference type="GO" id="GO:0006629">
    <property type="term" value="P:lipid metabolic process"/>
    <property type="evidence" value="ECO:0007669"/>
    <property type="project" value="InterPro"/>
</dbReference>
<dbReference type="AlphaFoldDB" id="C6W2N1"/>
<evidence type="ECO:0000259" key="1">
    <source>
        <dbReference type="PROSITE" id="PS51704"/>
    </source>
</evidence>
<dbReference type="SUPFAM" id="SSF51695">
    <property type="entry name" value="PLC-like phosphodiesterases"/>
    <property type="match status" value="1"/>
</dbReference>
<dbReference type="Proteomes" id="UP000002011">
    <property type="component" value="Chromosome"/>
</dbReference>
<gene>
    <name evidence="2" type="ordered locus">Dfer_2668</name>
</gene>
<accession>C6W2N1</accession>
<dbReference type="eggNOG" id="COG0584">
    <property type="taxonomic scope" value="Bacteria"/>
</dbReference>
<dbReference type="PANTHER" id="PTHR46211">
    <property type="entry name" value="GLYCEROPHOSPHORYL DIESTER PHOSPHODIESTERASE"/>
    <property type="match status" value="1"/>
</dbReference>
<proteinExistence type="predicted"/>
<dbReference type="GO" id="GO:0008081">
    <property type="term" value="F:phosphoric diester hydrolase activity"/>
    <property type="evidence" value="ECO:0007669"/>
    <property type="project" value="InterPro"/>
</dbReference>
<feature type="domain" description="GP-PDE" evidence="1">
    <location>
        <begin position="41"/>
        <end position="270"/>
    </location>
</feature>
<dbReference type="PROSITE" id="PS51704">
    <property type="entry name" value="GP_PDE"/>
    <property type="match status" value="1"/>
</dbReference>
<dbReference type="STRING" id="471854.Dfer_2668"/>